<keyword evidence="2" id="KW-1185">Reference proteome</keyword>
<proteinExistence type="predicted"/>
<protein>
    <recommendedName>
        <fullName evidence="3">Glycosyl transferase family 1 domain-containing protein</fullName>
    </recommendedName>
</protein>
<evidence type="ECO:0000313" key="2">
    <source>
        <dbReference type="Proteomes" id="UP001369958"/>
    </source>
</evidence>
<reference evidence="1 2" key="1">
    <citation type="submission" date="2024-02" db="EMBL/GenBank/DDBJ databases">
        <title>Complete genome sequence of Pelagibacterium nitratireducens ZH15.</title>
        <authorList>
            <person name="Zhao L.H."/>
        </authorList>
    </citation>
    <scope>NUCLEOTIDE SEQUENCE [LARGE SCALE GENOMIC DNA]</scope>
    <source>
        <strain evidence="1 2">ZH15</strain>
    </source>
</reference>
<dbReference type="Proteomes" id="UP001369958">
    <property type="component" value="Chromosome"/>
</dbReference>
<dbReference type="Gene3D" id="3.40.50.2000">
    <property type="entry name" value="Glycogen Phosphorylase B"/>
    <property type="match status" value="1"/>
</dbReference>
<evidence type="ECO:0008006" key="3">
    <source>
        <dbReference type="Google" id="ProtNLM"/>
    </source>
</evidence>
<dbReference type="SUPFAM" id="SSF53756">
    <property type="entry name" value="UDP-Glycosyltransferase/glycogen phosphorylase"/>
    <property type="match status" value="1"/>
</dbReference>
<sequence length="387" mass="43243">MSVAKLRILVLSDVNGGARANPFTIELIKSFWPNQDVQHVDYGSFWLATVRDDWDIVLIQWPELLVEQGDFSALAVFERRLASLKARSSIVTLVHNIRPHYRHSDFDSSLYSMVFSFSDAFIHLGQKSVEMLNQFYPHTATRPSIVIPHGNYRCFGPAADKVAARKLLGLPREGVVVLVFGELRATEEFNLALKAIKSDLGPKKTLLIAGRVPLRNRNGRYGRIVAYATAASRLIFFLGQVILRHNIVLHERAVPAREVSSYVSCADIIFIARKNTLNSGNVSLGFTYGKIVVGPDIGNIGEVLRGAGNPVYDPSDNESLRLAMEEAYQMLDSTTGKNNEILSRNEWNWEGIAQDLVMFFKSLRRTSAGDLEDSSTSARSRIERKSS</sequence>
<name>A0ABZ2I5R6_9HYPH</name>
<organism evidence="1 2">
    <name type="scientific">Pelagibacterium nitratireducens</name>
    <dbReference type="NCBI Taxonomy" id="1046114"/>
    <lineage>
        <taxon>Bacteria</taxon>
        <taxon>Pseudomonadati</taxon>
        <taxon>Pseudomonadota</taxon>
        <taxon>Alphaproteobacteria</taxon>
        <taxon>Hyphomicrobiales</taxon>
        <taxon>Devosiaceae</taxon>
        <taxon>Pelagibacterium</taxon>
    </lineage>
</organism>
<dbReference type="EMBL" id="CP146275">
    <property type="protein sequence ID" value="WWT33158.1"/>
    <property type="molecule type" value="Genomic_DNA"/>
</dbReference>
<dbReference type="RefSeq" id="WP_338608581.1">
    <property type="nucleotide sequence ID" value="NZ_CP146275.1"/>
</dbReference>
<gene>
    <name evidence="1" type="ORF">V6617_01400</name>
</gene>
<evidence type="ECO:0000313" key="1">
    <source>
        <dbReference type="EMBL" id="WWT33158.1"/>
    </source>
</evidence>
<accession>A0ABZ2I5R6</accession>